<keyword evidence="3" id="KW-1185">Reference proteome</keyword>
<dbReference type="AlphaFoldDB" id="A0A1G9E4Y1"/>
<dbReference type="InterPro" id="IPR005302">
    <property type="entry name" value="MoCF_Sase_C"/>
</dbReference>
<dbReference type="GO" id="GO:0030170">
    <property type="term" value="F:pyridoxal phosphate binding"/>
    <property type="evidence" value="ECO:0007669"/>
    <property type="project" value="InterPro"/>
</dbReference>
<dbReference type="Pfam" id="PF03473">
    <property type="entry name" value="MOSC"/>
    <property type="match status" value="1"/>
</dbReference>
<sequence length="208" mass="22720">MSRVNEINLAVTASTGEWTGRIGASGIDKRPVRGPVRVEVSGVAGDTVCDTDNHGRWFQAVYAYDIEDLRHWSGATGRELRPGNVGENLTLEGCDCGNAVIGERWRIGTAVLRVTGPRTPCRVFAGFWDMPGLIKRFTDYGRPGAYLAVEQPGEITAGDPREVLYRPEHGVTVAELFAFRMGRATPELAEHVAAAEPDLPEDWAAKVR</sequence>
<dbReference type="SUPFAM" id="SSF50800">
    <property type="entry name" value="PK beta-barrel domain-like"/>
    <property type="match status" value="1"/>
</dbReference>
<dbReference type="InterPro" id="IPR011037">
    <property type="entry name" value="Pyrv_Knase-like_insert_dom_sf"/>
</dbReference>
<dbReference type="Proteomes" id="UP000199213">
    <property type="component" value="Unassembled WGS sequence"/>
</dbReference>
<dbReference type="RefSeq" id="WP_218120245.1">
    <property type="nucleotide sequence ID" value="NZ_FNFM01000011.1"/>
</dbReference>
<organism evidence="2 3">
    <name type="scientific">Actinopolyspora mzabensis</name>
    <dbReference type="NCBI Taxonomy" id="995066"/>
    <lineage>
        <taxon>Bacteria</taxon>
        <taxon>Bacillati</taxon>
        <taxon>Actinomycetota</taxon>
        <taxon>Actinomycetes</taxon>
        <taxon>Actinopolysporales</taxon>
        <taxon>Actinopolysporaceae</taxon>
        <taxon>Actinopolyspora</taxon>
    </lineage>
</organism>
<name>A0A1G9E4Y1_ACTMZ</name>
<dbReference type="InterPro" id="IPR052353">
    <property type="entry name" value="Benzoxazolinone_Detox_Enz"/>
</dbReference>
<evidence type="ECO:0000313" key="2">
    <source>
        <dbReference type="EMBL" id="SDK71142.1"/>
    </source>
</evidence>
<dbReference type="PROSITE" id="PS51340">
    <property type="entry name" value="MOSC"/>
    <property type="match status" value="1"/>
</dbReference>
<reference evidence="3" key="1">
    <citation type="submission" date="2016-10" db="EMBL/GenBank/DDBJ databases">
        <authorList>
            <person name="Varghese N."/>
            <person name="Submissions S."/>
        </authorList>
    </citation>
    <scope>NUCLEOTIDE SEQUENCE [LARGE SCALE GENOMIC DNA]</scope>
    <source>
        <strain evidence="3">DSM 45460</strain>
    </source>
</reference>
<dbReference type="Gene3D" id="2.40.33.20">
    <property type="entry name" value="PK beta-barrel domain-like"/>
    <property type="match status" value="1"/>
</dbReference>
<dbReference type="GO" id="GO:0003824">
    <property type="term" value="F:catalytic activity"/>
    <property type="evidence" value="ECO:0007669"/>
    <property type="project" value="InterPro"/>
</dbReference>
<dbReference type="EMBL" id="FNFM01000011">
    <property type="protein sequence ID" value="SDK71142.1"/>
    <property type="molecule type" value="Genomic_DNA"/>
</dbReference>
<dbReference type="PANTHER" id="PTHR30212:SF2">
    <property type="entry name" value="PROTEIN YIIM"/>
    <property type="match status" value="1"/>
</dbReference>
<proteinExistence type="predicted"/>
<feature type="domain" description="MOSC" evidence="1">
    <location>
        <begin position="30"/>
        <end position="164"/>
    </location>
</feature>
<dbReference type="GO" id="GO:0030151">
    <property type="term" value="F:molybdenum ion binding"/>
    <property type="evidence" value="ECO:0007669"/>
    <property type="project" value="InterPro"/>
</dbReference>
<dbReference type="PANTHER" id="PTHR30212">
    <property type="entry name" value="PROTEIN YIIM"/>
    <property type="match status" value="1"/>
</dbReference>
<protein>
    <submittedName>
        <fullName evidence="2">MOSC domain-containing protein YiiM</fullName>
    </submittedName>
</protein>
<accession>A0A1G9E4Y1</accession>
<evidence type="ECO:0000259" key="1">
    <source>
        <dbReference type="PROSITE" id="PS51340"/>
    </source>
</evidence>
<evidence type="ECO:0000313" key="3">
    <source>
        <dbReference type="Proteomes" id="UP000199213"/>
    </source>
</evidence>
<gene>
    <name evidence="2" type="ORF">SAMN04487820_111123</name>
</gene>